<dbReference type="Gene3D" id="2.60.120.380">
    <property type="match status" value="1"/>
</dbReference>
<evidence type="ECO:0000313" key="1">
    <source>
        <dbReference type="EMBL" id="SVE48838.1"/>
    </source>
</evidence>
<accession>A0A383DYA9</accession>
<name>A0A383DYA9_9ZZZZ</name>
<protein>
    <submittedName>
        <fullName evidence="1">Uncharacterized protein</fullName>
    </submittedName>
</protein>
<gene>
    <name evidence="1" type="ORF">METZ01_LOCUS501692</name>
</gene>
<reference evidence="1" key="1">
    <citation type="submission" date="2018-05" db="EMBL/GenBank/DDBJ databases">
        <authorList>
            <person name="Lanie J.A."/>
            <person name="Ng W.-L."/>
            <person name="Kazmierczak K.M."/>
            <person name="Andrzejewski T.M."/>
            <person name="Davidsen T.M."/>
            <person name="Wayne K.J."/>
            <person name="Tettelin H."/>
            <person name="Glass J.I."/>
            <person name="Rusch D."/>
            <person name="Podicherti R."/>
            <person name="Tsui H.-C.T."/>
            <person name="Winkler M.E."/>
        </authorList>
    </citation>
    <scope>NUCLEOTIDE SEQUENCE</scope>
</reference>
<dbReference type="EMBL" id="UINC01220783">
    <property type="protein sequence ID" value="SVE48838.1"/>
    <property type="molecule type" value="Genomic_DNA"/>
</dbReference>
<feature type="non-terminal residue" evidence="1">
    <location>
        <position position="233"/>
    </location>
</feature>
<dbReference type="AlphaFoldDB" id="A0A383DYA9"/>
<organism evidence="1">
    <name type="scientific">marine metagenome</name>
    <dbReference type="NCBI Taxonomy" id="408172"/>
    <lineage>
        <taxon>unclassified sequences</taxon>
        <taxon>metagenomes</taxon>
        <taxon>ecological metagenomes</taxon>
    </lineage>
</organism>
<feature type="non-terminal residue" evidence="1">
    <location>
        <position position="1"/>
    </location>
</feature>
<proteinExistence type="predicted"/>
<sequence>SLTSGQTLTDSFNYTVSDPDGGTDVATIVFTINGVGDDTFTVFGERTVSNPSSISDLTATVSDSDAVGTSNNTIATAQSVAISDFIVTNGNDVEDAGDPRAIIKGKIDSNNDIDFYKFPVLSGDKLVFDIDFAQRGGLDPVDTQLHLFNSSNALVAYNDDTSRSTGGTGSTHSYDSFIRYTATQDENLYLSVTSYNNDGVTGGTFNHRGYSSGDYALNVSLERSTSTNYSLAD</sequence>